<feature type="binding site" evidence="11">
    <location>
        <begin position="152"/>
        <end position="156"/>
    </location>
    <ligand>
        <name>NADP(+)</name>
        <dbReference type="ChEBI" id="CHEBI:58349"/>
    </ligand>
</feature>
<dbReference type="EMBL" id="AMSD01000001">
    <property type="protein sequence ID" value="EPE37645.1"/>
    <property type="molecule type" value="Genomic_DNA"/>
</dbReference>
<dbReference type="UniPathway" id="UPA00094"/>
<dbReference type="STRING" id="28176.CF66_2332"/>
<evidence type="ECO:0000256" key="8">
    <source>
        <dbReference type="ARBA" id="ARBA00023098"/>
    </source>
</evidence>
<dbReference type="AlphaFoldDB" id="S3DIV4"/>
<keyword evidence="8 12" id="KW-0443">Lipid metabolism</keyword>
<dbReference type="PRINTS" id="PR00080">
    <property type="entry name" value="SDRFAMILY"/>
</dbReference>
<dbReference type="InterPro" id="IPR002347">
    <property type="entry name" value="SDR_fam"/>
</dbReference>
<dbReference type="InterPro" id="IPR050259">
    <property type="entry name" value="SDR"/>
</dbReference>
<dbReference type="NCBIfam" id="NF005559">
    <property type="entry name" value="PRK07231.1"/>
    <property type="match status" value="1"/>
</dbReference>
<feature type="binding site" evidence="11">
    <location>
        <begin position="13"/>
        <end position="16"/>
    </location>
    <ligand>
        <name>NADP(+)</name>
        <dbReference type="ChEBI" id="CHEBI:58349"/>
    </ligand>
</feature>
<dbReference type="RefSeq" id="WP_016503443.1">
    <property type="nucleotide sequence ID" value="NZ_AMSD01000001.1"/>
</dbReference>
<comment type="catalytic activity">
    <reaction evidence="12">
        <text>a (3R)-hydroxyacyl-[ACP] + NADP(+) = a 3-oxoacyl-[ACP] + NADPH + H(+)</text>
        <dbReference type="Rhea" id="RHEA:17397"/>
        <dbReference type="Rhea" id="RHEA-COMP:9916"/>
        <dbReference type="Rhea" id="RHEA-COMP:9945"/>
        <dbReference type="ChEBI" id="CHEBI:15378"/>
        <dbReference type="ChEBI" id="CHEBI:57783"/>
        <dbReference type="ChEBI" id="CHEBI:58349"/>
        <dbReference type="ChEBI" id="CHEBI:78776"/>
        <dbReference type="ChEBI" id="CHEBI:78827"/>
        <dbReference type="EC" id="1.1.1.100"/>
    </reaction>
</comment>
<dbReference type="Gene3D" id="3.40.50.720">
    <property type="entry name" value="NAD(P)-binding Rossmann-like Domain"/>
    <property type="match status" value="1"/>
</dbReference>
<dbReference type="SUPFAM" id="SSF51735">
    <property type="entry name" value="NAD(P)-binding Rossmann-fold domains"/>
    <property type="match status" value="1"/>
</dbReference>
<evidence type="ECO:0000256" key="6">
    <source>
        <dbReference type="ARBA" id="ARBA00022857"/>
    </source>
</evidence>
<evidence type="ECO:0000313" key="15">
    <source>
        <dbReference type="Proteomes" id="UP000053688"/>
    </source>
</evidence>
<evidence type="ECO:0000256" key="10">
    <source>
        <dbReference type="PIRSR" id="PIRSR611284-1"/>
    </source>
</evidence>
<dbReference type="eggNOG" id="COG1028">
    <property type="taxonomic scope" value="Bacteria"/>
</dbReference>
<keyword evidence="7 12" id="KW-0560">Oxidoreductase</keyword>
<evidence type="ECO:0000256" key="3">
    <source>
        <dbReference type="ARBA" id="ARBA00006484"/>
    </source>
</evidence>
<comment type="similarity">
    <text evidence="3 12">Belongs to the short-chain dehydrogenases/reductases (SDR) family.</text>
</comment>
<evidence type="ECO:0000256" key="2">
    <source>
        <dbReference type="ARBA" id="ARBA00005194"/>
    </source>
</evidence>
<dbReference type="PANTHER" id="PTHR42879:SF2">
    <property type="entry name" value="3-OXOACYL-[ACYL-CARRIER-PROTEIN] REDUCTASE FABG"/>
    <property type="match status" value="1"/>
</dbReference>
<proteinExistence type="inferred from homology"/>
<evidence type="ECO:0000256" key="11">
    <source>
        <dbReference type="PIRSR" id="PIRSR611284-2"/>
    </source>
</evidence>
<dbReference type="CDD" id="cd05333">
    <property type="entry name" value="BKR_SDR_c"/>
    <property type="match status" value="1"/>
</dbReference>
<dbReference type="GO" id="GO:0030497">
    <property type="term" value="P:fatty acid elongation"/>
    <property type="evidence" value="ECO:0007669"/>
    <property type="project" value="UniProtKB-ARBA"/>
</dbReference>
<evidence type="ECO:0000256" key="7">
    <source>
        <dbReference type="ARBA" id="ARBA00023002"/>
    </source>
</evidence>
<dbReference type="Proteomes" id="UP000053688">
    <property type="component" value="Unassembled WGS sequence"/>
</dbReference>
<dbReference type="Pfam" id="PF13561">
    <property type="entry name" value="adh_short_C2"/>
    <property type="match status" value="1"/>
</dbReference>
<keyword evidence="6 11" id="KW-0521">NADP</keyword>
<gene>
    <name evidence="14" type="primary">fabG</name>
    <name evidence="14" type="ORF">O1U_0100</name>
</gene>
<protein>
    <recommendedName>
        <fullName evidence="12">3-oxoacyl-[acyl-carrier-protein] reductase</fullName>
        <ecNumber evidence="12">1.1.1.100</ecNumber>
    </recommendedName>
</protein>
<dbReference type="FunFam" id="3.40.50.720:FF:000037">
    <property type="entry name" value="3-oxoacyl-[acyl-carrier-protein] reductase FabG"/>
    <property type="match status" value="1"/>
</dbReference>
<evidence type="ECO:0000259" key="13">
    <source>
        <dbReference type="SMART" id="SM00822"/>
    </source>
</evidence>
<reference evidence="14 15" key="1">
    <citation type="journal article" date="2014" name="Environ. Microbiol.">
        <title>Genomic signatures of obligate host dependence in the luminous bacterial symbiont of a vertebrate.</title>
        <authorList>
            <person name="Hendry T.A."/>
            <person name="de Wet J.R."/>
            <person name="Dunlap P.V."/>
        </authorList>
    </citation>
    <scope>NUCLEOTIDE SEQUENCE [LARGE SCALE GENOMIC DNA]</scope>
    <source>
        <strain evidence="14 15">Akat1</strain>
    </source>
</reference>
<dbReference type="NCBIfam" id="NF009466">
    <property type="entry name" value="PRK12826.1-2"/>
    <property type="match status" value="1"/>
</dbReference>
<dbReference type="NCBIfam" id="NF009464">
    <property type="entry name" value="PRK12824.1"/>
    <property type="match status" value="1"/>
</dbReference>
<comment type="function">
    <text evidence="1 12">Catalyzes the NADPH-dependent reduction of beta-ketoacyl-ACP substrates to beta-hydroxyacyl-ACP products, the first reductive step in the elongation cycle of fatty acid biosynthesis.</text>
</comment>
<comment type="subunit">
    <text evidence="12">Homotetramer.</text>
</comment>
<dbReference type="GO" id="GO:0051287">
    <property type="term" value="F:NAD binding"/>
    <property type="evidence" value="ECO:0007669"/>
    <property type="project" value="UniProtKB-UniRule"/>
</dbReference>
<dbReference type="NCBIfam" id="TIGR01830">
    <property type="entry name" value="3oxo_ACP_reduc"/>
    <property type="match status" value="1"/>
</dbReference>
<evidence type="ECO:0000256" key="1">
    <source>
        <dbReference type="ARBA" id="ARBA00002607"/>
    </source>
</evidence>
<evidence type="ECO:0000313" key="14">
    <source>
        <dbReference type="EMBL" id="EPE37645.1"/>
    </source>
</evidence>
<accession>S3DIV4</accession>
<dbReference type="PROSITE" id="PS00061">
    <property type="entry name" value="ADH_SHORT"/>
    <property type="match status" value="1"/>
</dbReference>
<evidence type="ECO:0000256" key="4">
    <source>
        <dbReference type="ARBA" id="ARBA00022516"/>
    </source>
</evidence>
<feature type="binding site" evidence="11">
    <location>
        <position position="185"/>
    </location>
    <ligand>
        <name>NADP(+)</name>
        <dbReference type="ChEBI" id="CHEBI:58349"/>
    </ligand>
</feature>
<comment type="caution">
    <text evidence="14">The sequence shown here is derived from an EMBL/GenBank/DDBJ whole genome shotgun (WGS) entry which is preliminary data.</text>
</comment>
<dbReference type="PRINTS" id="PR00081">
    <property type="entry name" value="GDHRDH"/>
</dbReference>
<dbReference type="InterPro" id="IPR036291">
    <property type="entry name" value="NAD(P)-bd_dom_sf"/>
</dbReference>
<feature type="binding site" evidence="11">
    <location>
        <position position="38"/>
    </location>
    <ligand>
        <name>NADP(+)</name>
        <dbReference type="ChEBI" id="CHEBI:58349"/>
    </ligand>
</feature>
<dbReference type="InterPro" id="IPR020904">
    <property type="entry name" value="Sc_DH/Rdtase_CS"/>
</dbReference>
<feature type="binding site" evidence="11">
    <location>
        <position position="87"/>
    </location>
    <ligand>
        <name>NADP(+)</name>
        <dbReference type="ChEBI" id="CHEBI:58349"/>
    </ligand>
</feature>
<dbReference type="PATRIC" id="fig|1236703.3.peg.86"/>
<dbReference type="PANTHER" id="PTHR42879">
    <property type="entry name" value="3-OXOACYL-(ACYL-CARRIER-PROTEIN) REDUCTASE"/>
    <property type="match status" value="1"/>
</dbReference>
<keyword evidence="5 12" id="KW-0276">Fatty acid metabolism</keyword>
<dbReference type="EC" id="1.1.1.100" evidence="12"/>
<evidence type="ECO:0000256" key="5">
    <source>
        <dbReference type="ARBA" id="ARBA00022832"/>
    </source>
</evidence>
<keyword evidence="4 12" id="KW-0444">Lipid biosynthesis</keyword>
<keyword evidence="15" id="KW-1185">Reference proteome</keyword>
<evidence type="ECO:0000256" key="12">
    <source>
        <dbReference type="RuleBase" id="RU366074"/>
    </source>
</evidence>
<feature type="domain" description="Ketoreductase" evidence="13">
    <location>
        <begin position="7"/>
        <end position="188"/>
    </location>
</feature>
<dbReference type="NCBIfam" id="NF004197">
    <property type="entry name" value="PRK05653.1-1"/>
    <property type="match status" value="1"/>
</dbReference>
<organism evidence="14 15">
    <name type="scientific">Candidatus Photodesmus katoptron Akat1</name>
    <dbReference type="NCBI Taxonomy" id="1236703"/>
    <lineage>
        <taxon>Bacteria</taxon>
        <taxon>Pseudomonadati</taxon>
        <taxon>Pseudomonadota</taxon>
        <taxon>Gammaproteobacteria</taxon>
        <taxon>Vibrionales</taxon>
        <taxon>Vibrionaceae</taxon>
        <taxon>Candidatus Photodesmus</taxon>
    </lineage>
</organism>
<feature type="active site" description="Proton acceptor" evidence="10">
    <location>
        <position position="152"/>
    </location>
</feature>
<dbReference type="GO" id="GO:0004316">
    <property type="term" value="F:3-oxoacyl-[acyl-carrier-protein] reductase (NADPH) activity"/>
    <property type="evidence" value="ECO:0007669"/>
    <property type="project" value="UniProtKB-UniRule"/>
</dbReference>
<evidence type="ECO:0000256" key="9">
    <source>
        <dbReference type="ARBA" id="ARBA00023160"/>
    </source>
</evidence>
<name>S3DIV4_9GAMM</name>
<keyword evidence="9 12" id="KW-0275">Fatty acid biosynthesis</keyword>
<comment type="pathway">
    <text evidence="2 12">Lipid metabolism; fatty acid biosynthesis.</text>
</comment>
<sequence length="245" mass="26001">MKNLEGKVVLVTGATRGIGHAIAESFINSGATVIGTATTEIGAINISNHFSNKGKGFILDVTDMNSIKKLIHSINSEFGLVDILVNNAGITRDNLLIRMKSHEWAHVIETNLTSVFNLSKAVLPNMIKKRNGRIINVGSIVGTIGNVGQSNYSAAKSGIIGFTKSLAKEVASRGITVNAVAPGFIDTDMTKSMNSAHRDKILSSIPVRRFGKPIEIASVVVFLASSESSYITGETLNVNGGMCMV</sequence>
<dbReference type="SMART" id="SM00822">
    <property type="entry name" value="PKS_KR"/>
    <property type="match status" value="1"/>
</dbReference>
<dbReference type="InterPro" id="IPR057326">
    <property type="entry name" value="KR_dom"/>
</dbReference>
<dbReference type="InterPro" id="IPR011284">
    <property type="entry name" value="3oxo_ACP_reduc"/>
</dbReference>